<evidence type="ECO:0000313" key="4">
    <source>
        <dbReference type="EMBL" id="HJC22224.1"/>
    </source>
</evidence>
<evidence type="ECO:0000256" key="2">
    <source>
        <dbReference type="ARBA" id="ARBA00022679"/>
    </source>
</evidence>
<name>A0A9D2ND18_9FIRM</name>
<evidence type="ECO:0000313" key="5">
    <source>
        <dbReference type="Proteomes" id="UP000823891"/>
    </source>
</evidence>
<dbReference type="InterPro" id="IPR041698">
    <property type="entry name" value="Methyltransf_25"/>
</dbReference>
<dbReference type="Gene3D" id="3.40.50.150">
    <property type="entry name" value="Vaccinia Virus protein VP39"/>
    <property type="match status" value="1"/>
</dbReference>
<keyword evidence="1 4" id="KW-0489">Methyltransferase</keyword>
<sequence>MLKKEGFDAWASEYDESVRKTDASSGYPFAGYGELMEWLRQEAEGTRSGGYLDVGIGTGKLAGMLYDQGIPVCGIDFSKEMLKEAGRRMPDARLILHDFSKGLPEELAGKRFGAIVCTYAIHHLDDGQKVRLIRELLGCLEPGGGLYIGDVAFATRQELEACREAAGEGWDEEESYPVVETLAPYFPEPDYPGMRFRRFSFCTGAIYWKKEAQDAAVV</sequence>
<accession>A0A9D2ND18</accession>
<dbReference type="CDD" id="cd02440">
    <property type="entry name" value="AdoMet_MTases"/>
    <property type="match status" value="1"/>
</dbReference>
<proteinExistence type="predicted"/>
<dbReference type="InterPro" id="IPR029063">
    <property type="entry name" value="SAM-dependent_MTases_sf"/>
</dbReference>
<dbReference type="GO" id="GO:0008168">
    <property type="term" value="F:methyltransferase activity"/>
    <property type="evidence" value="ECO:0007669"/>
    <property type="project" value="UniProtKB-KW"/>
</dbReference>
<organism evidence="4 5">
    <name type="scientific">Candidatus Eisenbergiella merdavium</name>
    <dbReference type="NCBI Taxonomy" id="2838551"/>
    <lineage>
        <taxon>Bacteria</taxon>
        <taxon>Bacillati</taxon>
        <taxon>Bacillota</taxon>
        <taxon>Clostridia</taxon>
        <taxon>Lachnospirales</taxon>
        <taxon>Lachnospiraceae</taxon>
        <taxon>Eisenbergiella</taxon>
    </lineage>
</organism>
<protein>
    <submittedName>
        <fullName evidence="4">Class I SAM-dependent methyltransferase</fullName>
    </submittedName>
</protein>
<evidence type="ECO:0000259" key="3">
    <source>
        <dbReference type="Pfam" id="PF13649"/>
    </source>
</evidence>
<dbReference type="PANTHER" id="PTHR43861">
    <property type="entry name" value="TRANS-ACONITATE 2-METHYLTRANSFERASE-RELATED"/>
    <property type="match status" value="1"/>
</dbReference>
<dbReference type="GO" id="GO:0032259">
    <property type="term" value="P:methylation"/>
    <property type="evidence" value="ECO:0007669"/>
    <property type="project" value="UniProtKB-KW"/>
</dbReference>
<dbReference type="AlphaFoldDB" id="A0A9D2ND18"/>
<keyword evidence="2" id="KW-0808">Transferase</keyword>
<feature type="domain" description="Methyltransferase" evidence="3">
    <location>
        <begin position="52"/>
        <end position="144"/>
    </location>
</feature>
<dbReference type="EMBL" id="DWWS01000006">
    <property type="protein sequence ID" value="HJC22224.1"/>
    <property type="molecule type" value="Genomic_DNA"/>
</dbReference>
<dbReference type="Pfam" id="PF13649">
    <property type="entry name" value="Methyltransf_25"/>
    <property type="match status" value="1"/>
</dbReference>
<reference evidence="4" key="2">
    <citation type="submission" date="2021-04" db="EMBL/GenBank/DDBJ databases">
        <authorList>
            <person name="Gilroy R."/>
        </authorList>
    </citation>
    <scope>NUCLEOTIDE SEQUENCE</scope>
    <source>
        <strain evidence="4">USAMLcec2-132</strain>
    </source>
</reference>
<dbReference type="SUPFAM" id="SSF53335">
    <property type="entry name" value="S-adenosyl-L-methionine-dependent methyltransferases"/>
    <property type="match status" value="1"/>
</dbReference>
<gene>
    <name evidence="4" type="ORF">H9761_00790</name>
</gene>
<evidence type="ECO:0000256" key="1">
    <source>
        <dbReference type="ARBA" id="ARBA00022603"/>
    </source>
</evidence>
<dbReference type="PANTHER" id="PTHR43861:SF1">
    <property type="entry name" value="TRANS-ACONITATE 2-METHYLTRANSFERASE"/>
    <property type="match status" value="1"/>
</dbReference>
<comment type="caution">
    <text evidence="4">The sequence shown here is derived from an EMBL/GenBank/DDBJ whole genome shotgun (WGS) entry which is preliminary data.</text>
</comment>
<dbReference type="Proteomes" id="UP000823891">
    <property type="component" value="Unassembled WGS sequence"/>
</dbReference>
<reference evidence="4" key="1">
    <citation type="journal article" date="2021" name="PeerJ">
        <title>Extensive microbial diversity within the chicken gut microbiome revealed by metagenomics and culture.</title>
        <authorList>
            <person name="Gilroy R."/>
            <person name="Ravi A."/>
            <person name="Getino M."/>
            <person name="Pursley I."/>
            <person name="Horton D.L."/>
            <person name="Alikhan N.F."/>
            <person name="Baker D."/>
            <person name="Gharbi K."/>
            <person name="Hall N."/>
            <person name="Watson M."/>
            <person name="Adriaenssens E.M."/>
            <person name="Foster-Nyarko E."/>
            <person name="Jarju S."/>
            <person name="Secka A."/>
            <person name="Antonio M."/>
            <person name="Oren A."/>
            <person name="Chaudhuri R.R."/>
            <person name="La Ragione R."/>
            <person name="Hildebrand F."/>
            <person name="Pallen M.J."/>
        </authorList>
    </citation>
    <scope>NUCLEOTIDE SEQUENCE</scope>
    <source>
        <strain evidence="4">USAMLcec2-132</strain>
    </source>
</reference>